<dbReference type="Pfam" id="PF00141">
    <property type="entry name" value="peroxidase"/>
    <property type="match status" value="1"/>
</dbReference>
<evidence type="ECO:0000256" key="12">
    <source>
        <dbReference type="ARBA" id="ARBA00023004"/>
    </source>
</evidence>
<evidence type="ECO:0000256" key="5">
    <source>
        <dbReference type="ARBA" id="ARBA00022525"/>
    </source>
</evidence>
<dbReference type="FunFam" id="1.10.420.10:FF:000008">
    <property type="entry name" value="Peroxidase"/>
    <property type="match status" value="1"/>
</dbReference>
<dbReference type="GO" id="GO:0020037">
    <property type="term" value="F:heme binding"/>
    <property type="evidence" value="ECO:0007669"/>
    <property type="project" value="UniProtKB-UniRule"/>
</dbReference>
<dbReference type="Proteomes" id="UP001642360">
    <property type="component" value="Unassembled WGS sequence"/>
</dbReference>
<evidence type="ECO:0000256" key="4">
    <source>
        <dbReference type="ARBA" id="ARBA00012313"/>
    </source>
</evidence>
<feature type="binding site" evidence="18">
    <location>
        <position position="69"/>
    </location>
    <ligand>
        <name>Ca(2+)</name>
        <dbReference type="ChEBI" id="CHEBI:29108"/>
        <label>1</label>
    </ligand>
</feature>
<evidence type="ECO:0000256" key="2">
    <source>
        <dbReference type="ARBA" id="ARBA00002322"/>
    </source>
</evidence>
<comment type="similarity">
    <text evidence="3">Belongs to the peroxidase family. Ascorbate peroxidase subfamily.</text>
</comment>
<dbReference type="PRINTS" id="PR00458">
    <property type="entry name" value="PEROXIDASE"/>
</dbReference>
<comment type="subcellular location">
    <subcellularLocation>
        <location evidence="21">Secreted</location>
    </subcellularLocation>
</comment>
<evidence type="ECO:0000256" key="21">
    <source>
        <dbReference type="RuleBase" id="RU362060"/>
    </source>
</evidence>
<feature type="chain" id="PRO_5044532452" description="Peroxidase" evidence="21">
    <location>
        <begin position="24"/>
        <end position="328"/>
    </location>
</feature>
<dbReference type="InterPro" id="IPR010255">
    <property type="entry name" value="Haem_peroxidase_sf"/>
</dbReference>
<evidence type="ECO:0000256" key="14">
    <source>
        <dbReference type="ARBA" id="ARBA00023180"/>
    </source>
</evidence>
<evidence type="ECO:0000256" key="18">
    <source>
        <dbReference type="PIRSR" id="PIRSR600823-3"/>
    </source>
</evidence>
<dbReference type="PROSITE" id="PS50873">
    <property type="entry name" value="PEROXIDASE_4"/>
    <property type="match status" value="1"/>
</dbReference>
<evidence type="ECO:0000256" key="19">
    <source>
        <dbReference type="PIRSR" id="PIRSR600823-4"/>
    </source>
</evidence>
<keyword evidence="6 21" id="KW-0575">Peroxidase</keyword>
<dbReference type="PRINTS" id="PR00461">
    <property type="entry name" value="PLPEROXIDASE"/>
</dbReference>
<feature type="binding site" evidence="18">
    <location>
        <position position="66"/>
    </location>
    <ligand>
        <name>Ca(2+)</name>
        <dbReference type="ChEBI" id="CHEBI:29108"/>
        <label>1</label>
    </ligand>
</feature>
<dbReference type="InterPro" id="IPR019793">
    <property type="entry name" value="Peroxidases_heam-ligand_BS"/>
</dbReference>
<keyword evidence="8 18" id="KW-0479">Metal-binding</keyword>
<feature type="binding site" evidence="18">
    <location>
        <position position="254"/>
    </location>
    <ligand>
        <name>Ca(2+)</name>
        <dbReference type="ChEBI" id="CHEBI:29108"/>
        <label>2</label>
    </ligand>
</feature>
<dbReference type="Gene3D" id="1.10.420.10">
    <property type="entry name" value="Peroxidase, domain 2"/>
    <property type="match status" value="1"/>
</dbReference>
<dbReference type="EC" id="1.11.1.7" evidence="4 21"/>
<dbReference type="PROSITE" id="PS00436">
    <property type="entry name" value="PEROXIDASE_2"/>
    <property type="match status" value="1"/>
</dbReference>
<dbReference type="InterPro" id="IPR000823">
    <property type="entry name" value="Peroxidase_pln"/>
</dbReference>
<evidence type="ECO:0000256" key="6">
    <source>
        <dbReference type="ARBA" id="ARBA00022559"/>
    </source>
</evidence>
<dbReference type="GO" id="GO:0140825">
    <property type="term" value="F:lactoperoxidase activity"/>
    <property type="evidence" value="ECO:0007669"/>
    <property type="project" value="UniProtKB-EC"/>
</dbReference>
<dbReference type="GO" id="GO:0006979">
    <property type="term" value="P:response to oxidative stress"/>
    <property type="evidence" value="ECO:0007669"/>
    <property type="project" value="UniProtKB-UniRule"/>
</dbReference>
<evidence type="ECO:0000256" key="17">
    <source>
        <dbReference type="PIRSR" id="PIRSR600823-2"/>
    </source>
</evidence>
<dbReference type="FunFam" id="1.10.520.10:FF:000001">
    <property type="entry name" value="Peroxidase"/>
    <property type="match status" value="1"/>
</dbReference>
<evidence type="ECO:0000256" key="11">
    <source>
        <dbReference type="ARBA" id="ARBA00023002"/>
    </source>
</evidence>
<comment type="caution">
    <text evidence="23">The sequence shown here is derived from an EMBL/GenBank/DDBJ whole genome shotgun (WGS) entry which is preliminary data.</text>
</comment>
<dbReference type="CDD" id="cd00693">
    <property type="entry name" value="secretory_peroxidase"/>
    <property type="match status" value="1"/>
</dbReference>
<evidence type="ECO:0000256" key="8">
    <source>
        <dbReference type="ARBA" id="ARBA00022723"/>
    </source>
</evidence>
<feature type="disulfide bond" evidence="20">
    <location>
        <begin position="34"/>
        <end position="115"/>
    </location>
</feature>
<dbReference type="GO" id="GO:0042744">
    <property type="term" value="P:hydrogen peroxide catabolic process"/>
    <property type="evidence" value="ECO:0007669"/>
    <property type="project" value="UniProtKB-KW"/>
</dbReference>
<feature type="binding site" evidence="18">
    <location>
        <position position="89"/>
    </location>
    <ligand>
        <name>Ca(2+)</name>
        <dbReference type="ChEBI" id="CHEBI:29108"/>
        <label>1</label>
    </ligand>
</feature>
<organism evidence="23 24">
    <name type="scientific">Ilex paraguariensis</name>
    <name type="common">yerba mate</name>
    <dbReference type="NCBI Taxonomy" id="185542"/>
    <lineage>
        <taxon>Eukaryota</taxon>
        <taxon>Viridiplantae</taxon>
        <taxon>Streptophyta</taxon>
        <taxon>Embryophyta</taxon>
        <taxon>Tracheophyta</taxon>
        <taxon>Spermatophyta</taxon>
        <taxon>Magnoliopsida</taxon>
        <taxon>eudicotyledons</taxon>
        <taxon>Gunneridae</taxon>
        <taxon>Pentapetalae</taxon>
        <taxon>asterids</taxon>
        <taxon>campanulids</taxon>
        <taxon>Aquifoliales</taxon>
        <taxon>Aquifoliaceae</taxon>
        <taxon>Ilex</taxon>
    </lineage>
</organism>
<evidence type="ECO:0000256" key="16">
    <source>
        <dbReference type="PIRSR" id="PIRSR600823-1"/>
    </source>
</evidence>
<accession>A0ABC8QUQ8</accession>
<feature type="binding site" evidence="18">
    <location>
        <position position="71"/>
    </location>
    <ligand>
        <name>Ca(2+)</name>
        <dbReference type="ChEBI" id="CHEBI:29108"/>
        <label>1</label>
    </ligand>
</feature>
<feature type="binding site" evidence="18">
    <location>
        <position position="75"/>
    </location>
    <ligand>
        <name>Ca(2+)</name>
        <dbReference type="ChEBI" id="CHEBI:29108"/>
        <label>1</label>
    </ligand>
</feature>
<feature type="binding site" evidence="17">
    <location>
        <position position="163"/>
    </location>
    <ligand>
        <name>substrate</name>
    </ligand>
</feature>
<comment type="cofactor">
    <cofactor evidence="18 21">
        <name>Ca(2+)</name>
        <dbReference type="ChEBI" id="CHEBI:29108"/>
    </cofactor>
    <text evidence="18 21">Binds 2 calcium ions per subunit.</text>
</comment>
<comment type="similarity">
    <text evidence="21">Belongs to the peroxidase family. Classical plant (class III) peroxidase subfamily.</text>
</comment>
<keyword evidence="14" id="KW-0325">Glycoprotein</keyword>
<evidence type="ECO:0000256" key="15">
    <source>
        <dbReference type="ARBA" id="ARBA00023324"/>
    </source>
</evidence>
<keyword evidence="24" id="KW-1185">Reference proteome</keyword>
<feature type="binding site" description="axial binding residue" evidence="18">
    <location>
        <position position="193"/>
    </location>
    <ligand>
        <name>heme b</name>
        <dbReference type="ChEBI" id="CHEBI:60344"/>
    </ligand>
    <ligandPart>
        <name>Fe</name>
        <dbReference type="ChEBI" id="CHEBI:18248"/>
    </ligandPart>
</feature>
<feature type="active site" description="Proton acceptor" evidence="16">
    <location>
        <position position="65"/>
    </location>
</feature>
<sequence length="328" mass="35610">MGAFGYLVILCLGVLGLVGSVHGDLEMNFYAKSCPKAEKIVLDFVNKHIPNAPSLAAALIRMHFHDCFVRGCDGSVLLNFTSSTGNQTEKLAPPNLTVRGFDFIDRVKSILEAECPGIVSCADIIALVARDSIVVTGGPFWRVPTGRRDGRISNFSEALANIPAPTNNFSTLQTRFANKGLDLKDLVLLSGAHTIGVSLCSSFSNRLYNFTGVGDQDPALDSEYAENLKAKKCKSPNDNTTIVEMDPGSFRTFDLSYYTLLLKRRGLFQSDAALTTSSTTKTYITQLLQGSLKDFFAEFATSMEKMGRVDVKTGSSGEIRKQCAVVNS</sequence>
<feature type="disulfide bond" evidence="20">
    <location>
        <begin position="67"/>
        <end position="72"/>
    </location>
</feature>
<dbReference type="InterPro" id="IPR002016">
    <property type="entry name" value="Haem_peroxidase"/>
</dbReference>
<comment type="function">
    <text evidence="2">Removal of H(2)O(2), oxidation of toxic reductants, biosynthesis and degradation of lignin, suberization, auxin catabolism, response to environmental stresses such as wounding, pathogen attack and oxidative stress. These functions might be dependent on each isozyme/isoform in each plant tissue.</text>
</comment>
<keyword evidence="10 18" id="KW-0106">Calcium</keyword>
<keyword evidence="11 21" id="KW-0560">Oxidoreductase</keyword>
<dbReference type="GO" id="GO:0046872">
    <property type="term" value="F:metal ion binding"/>
    <property type="evidence" value="ECO:0007669"/>
    <property type="project" value="UniProtKB-UniRule"/>
</dbReference>
<keyword evidence="5 21" id="KW-0964">Secreted</keyword>
<dbReference type="InterPro" id="IPR019794">
    <property type="entry name" value="Peroxidases_AS"/>
</dbReference>
<reference evidence="23 24" key="1">
    <citation type="submission" date="2024-02" db="EMBL/GenBank/DDBJ databases">
        <authorList>
            <person name="Vignale AGUSTIN F."/>
            <person name="Sosa J E."/>
            <person name="Modenutti C."/>
        </authorList>
    </citation>
    <scope>NUCLEOTIDE SEQUENCE [LARGE SCALE GENOMIC DNA]</scope>
</reference>
<feature type="binding site" evidence="18">
    <location>
        <position position="194"/>
    </location>
    <ligand>
        <name>Ca(2+)</name>
        <dbReference type="ChEBI" id="CHEBI:29108"/>
        <label>2</label>
    </ligand>
</feature>
<evidence type="ECO:0000256" key="3">
    <source>
        <dbReference type="ARBA" id="ARBA00006873"/>
    </source>
</evidence>
<protein>
    <recommendedName>
        <fullName evidence="4 21">Peroxidase</fullName>
        <ecNumber evidence="4 21">1.11.1.7</ecNumber>
    </recommendedName>
</protein>
<comment type="catalytic activity">
    <reaction evidence="1 21">
        <text>2 a phenolic donor + H2O2 = 2 a phenolic radical donor + 2 H2O</text>
        <dbReference type="Rhea" id="RHEA:56136"/>
        <dbReference type="ChEBI" id="CHEBI:15377"/>
        <dbReference type="ChEBI" id="CHEBI:16240"/>
        <dbReference type="ChEBI" id="CHEBI:139520"/>
        <dbReference type="ChEBI" id="CHEBI:139521"/>
        <dbReference type="EC" id="1.11.1.7"/>
    </reaction>
</comment>
<keyword evidence="12 18" id="KW-0408">Iron</keyword>
<evidence type="ECO:0000313" key="23">
    <source>
        <dbReference type="EMBL" id="CAK9135257.1"/>
    </source>
</evidence>
<feature type="site" description="Transition state stabilizer" evidence="19">
    <location>
        <position position="61"/>
    </location>
</feature>
<comment type="cofactor">
    <cofactor evidence="18 21">
        <name>heme b</name>
        <dbReference type="ChEBI" id="CHEBI:60344"/>
    </cofactor>
    <text evidence="18 21">Binds 1 heme b (iron(II)-protoporphyrin IX) group per subunit.</text>
</comment>
<feature type="disulfide bond" evidence="20">
    <location>
        <begin position="200"/>
        <end position="233"/>
    </location>
</feature>
<dbReference type="EMBL" id="CAUOFW020000697">
    <property type="protein sequence ID" value="CAK9135257.1"/>
    <property type="molecule type" value="Genomic_DNA"/>
</dbReference>
<evidence type="ECO:0000256" key="1">
    <source>
        <dbReference type="ARBA" id="ARBA00000189"/>
    </source>
</evidence>
<keyword evidence="13 20" id="KW-1015">Disulfide bond</keyword>
<dbReference type="PROSITE" id="PS00435">
    <property type="entry name" value="PEROXIDASE_1"/>
    <property type="match status" value="1"/>
</dbReference>
<dbReference type="InterPro" id="IPR033905">
    <property type="entry name" value="Secretory_peroxidase"/>
</dbReference>
<dbReference type="PANTHER" id="PTHR31235">
    <property type="entry name" value="PEROXIDASE 25-RELATED"/>
    <property type="match status" value="1"/>
</dbReference>
<evidence type="ECO:0000313" key="24">
    <source>
        <dbReference type="Proteomes" id="UP001642360"/>
    </source>
</evidence>
<feature type="domain" description="Plant heme peroxidase family profile" evidence="22">
    <location>
        <begin position="24"/>
        <end position="327"/>
    </location>
</feature>
<dbReference type="SUPFAM" id="SSF48113">
    <property type="entry name" value="Heme-dependent peroxidases"/>
    <property type="match status" value="1"/>
</dbReference>
<dbReference type="AlphaFoldDB" id="A0ABC8QUQ8"/>
<proteinExistence type="inferred from homology"/>
<evidence type="ECO:0000256" key="9">
    <source>
        <dbReference type="ARBA" id="ARBA00022729"/>
    </source>
</evidence>
<keyword evidence="15 21" id="KW-0376">Hydrogen peroxide</keyword>
<evidence type="ECO:0000256" key="7">
    <source>
        <dbReference type="ARBA" id="ARBA00022617"/>
    </source>
</evidence>
<feature type="binding site" evidence="18">
    <location>
        <position position="246"/>
    </location>
    <ligand>
        <name>Ca(2+)</name>
        <dbReference type="ChEBI" id="CHEBI:29108"/>
        <label>2</label>
    </ligand>
</feature>
<gene>
    <name evidence="23" type="ORF">ILEXP_LOCUS2195</name>
</gene>
<evidence type="ECO:0000256" key="13">
    <source>
        <dbReference type="ARBA" id="ARBA00023157"/>
    </source>
</evidence>
<evidence type="ECO:0000256" key="10">
    <source>
        <dbReference type="ARBA" id="ARBA00022837"/>
    </source>
</evidence>
<dbReference type="GO" id="GO:0005576">
    <property type="term" value="C:extracellular region"/>
    <property type="evidence" value="ECO:0007669"/>
    <property type="project" value="UniProtKB-SubCell"/>
</dbReference>
<feature type="signal peptide" evidence="21">
    <location>
        <begin position="1"/>
        <end position="23"/>
    </location>
</feature>
<evidence type="ECO:0000256" key="20">
    <source>
        <dbReference type="PIRSR" id="PIRSR600823-5"/>
    </source>
</evidence>
<keyword evidence="9 21" id="KW-0732">Signal</keyword>
<evidence type="ECO:0000259" key="22">
    <source>
        <dbReference type="PROSITE" id="PS50873"/>
    </source>
</evidence>
<feature type="disulfide bond" evidence="20">
    <location>
        <begin position="121"/>
        <end position="323"/>
    </location>
</feature>
<keyword evidence="7 21" id="KW-0349">Heme</keyword>
<dbReference type="Gene3D" id="1.10.520.10">
    <property type="match status" value="1"/>
</dbReference>
<name>A0ABC8QUQ8_9AQUA</name>
<feature type="binding site" evidence="18">
    <location>
        <position position="73"/>
    </location>
    <ligand>
        <name>Ca(2+)</name>
        <dbReference type="ChEBI" id="CHEBI:29108"/>
        <label>1</label>
    </ligand>
</feature>